<protein>
    <submittedName>
        <fullName evidence="2">Uncharacterized protein</fullName>
    </submittedName>
</protein>
<reference evidence="2 3" key="2">
    <citation type="journal article" date="2017" name="Sci. Rep.">
        <title>Ant-infecting Ophiocordyceps genomes reveal a high diversity of potential behavioral manipulation genes and a possible major role for enterotoxins.</title>
        <authorList>
            <person name="de Bekker C."/>
            <person name="Ohm R.A."/>
            <person name="Evans H.C."/>
            <person name="Brachmann A."/>
            <person name="Hughes D.P."/>
        </authorList>
    </citation>
    <scope>NUCLEOTIDE SEQUENCE [LARGE SCALE GENOMIC DNA]</scope>
    <source>
        <strain evidence="2 3">SC16a</strain>
    </source>
</reference>
<keyword evidence="1" id="KW-0732">Signal</keyword>
<evidence type="ECO:0000256" key="1">
    <source>
        <dbReference type="SAM" id="SignalP"/>
    </source>
</evidence>
<evidence type="ECO:0000313" key="3">
    <source>
        <dbReference type="Proteomes" id="UP000037136"/>
    </source>
</evidence>
<dbReference type="EMBL" id="LAZP02001289">
    <property type="protein sequence ID" value="PFH55037.1"/>
    <property type="molecule type" value="Genomic_DNA"/>
</dbReference>
<feature type="signal peptide" evidence="1">
    <location>
        <begin position="1"/>
        <end position="24"/>
    </location>
</feature>
<name>A0A2A9P255_OPHUN</name>
<dbReference type="Proteomes" id="UP000037136">
    <property type="component" value="Unassembled WGS sequence"/>
</dbReference>
<organism evidence="2 3">
    <name type="scientific">Ophiocordyceps unilateralis</name>
    <name type="common">Zombie-ant fungus</name>
    <name type="synonym">Torrubia unilateralis</name>
    <dbReference type="NCBI Taxonomy" id="268505"/>
    <lineage>
        <taxon>Eukaryota</taxon>
        <taxon>Fungi</taxon>
        <taxon>Dikarya</taxon>
        <taxon>Ascomycota</taxon>
        <taxon>Pezizomycotina</taxon>
        <taxon>Sordariomycetes</taxon>
        <taxon>Hypocreomycetidae</taxon>
        <taxon>Hypocreales</taxon>
        <taxon>Ophiocordycipitaceae</taxon>
        <taxon>Ophiocordyceps</taxon>
    </lineage>
</organism>
<dbReference type="AlphaFoldDB" id="A0A2A9P255"/>
<feature type="chain" id="PRO_5012360413" evidence="1">
    <location>
        <begin position="25"/>
        <end position="315"/>
    </location>
</feature>
<reference evidence="2 3" key="1">
    <citation type="journal article" date="2015" name="BMC Genomics">
        <title>Gene expression during zombie ant biting behavior reflects the complexity underlying fungal parasitic behavioral manipulation.</title>
        <authorList>
            <person name="de Bekker C."/>
            <person name="Ohm R.A."/>
            <person name="Loreto R.G."/>
            <person name="Sebastian A."/>
            <person name="Albert I."/>
            <person name="Merrow M."/>
            <person name="Brachmann A."/>
            <person name="Hughes D.P."/>
        </authorList>
    </citation>
    <scope>NUCLEOTIDE SEQUENCE [LARGE SCALE GENOMIC DNA]</scope>
    <source>
        <strain evidence="2 3">SC16a</strain>
    </source>
</reference>
<gene>
    <name evidence="2" type="ORF">XA68_10955</name>
</gene>
<accession>A0A2A9P255</accession>
<keyword evidence="3" id="KW-1185">Reference proteome</keyword>
<proteinExistence type="predicted"/>
<evidence type="ECO:0000313" key="2">
    <source>
        <dbReference type="EMBL" id="PFH55037.1"/>
    </source>
</evidence>
<sequence>MHPSSTTTKTLLALSLATTTTTQAIPTPEIKHRCLYRQDPVMRGSVNNLLDTASWCVDNKAKRVLNCIHKRMDKAYLPPVADLLDSLRRWQNYYNNLDLHEAYQRYAKPRLGEYDPWKVVRDTWESCGSFCYYNKSHPRDWDHLTPRAAGLLNFFFRDAFLFRWPLLRVMAVSKFNGDVVCSATDAKHRNYQMRAIATYVSSLQWNDDESDTRGHGLRNGFYSTDPFLQGLLAGWRSGHFYRPHDCGAEEDGNAMVYLPENSYLYVSFIRLFSKHHMEKKLCILLRPTTKKLDTKNIYIASYDPSDLTPAAVSVR</sequence>
<dbReference type="OrthoDB" id="4905991at2759"/>
<comment type="caution">
    <text evidence="2">The sequence shown here is derived from an EMBL/GenBank/DDBJ whole genome shotgun (WGS) entry which is preliminary data.</text>
</comment>